<dbReference type="InterPro" id="IPR003453">
    <property type="entry name" value="ABC_MlaE_roteobac"/>
</dbReference>
<dbReference type="InterPro" id="IPR036513">
    <property type="entry name" value="STAS_dom_sf"/>
</dbReference>
<dbReference type="PANTHER" id="PTHR30188">
    <property type="entry name" value="ABC TRANSPORTER PERMEASE PROTEIN-RELATED"/>
    <property type="match status" value="1"/>
</dbReference>
<evidence type="ECO:0000313" key="3">
    <source>
        <dbReference type="Proteomes" id="UP000237472"/>
    </source>
</evidence>
<comment type="similarity">
    <text evidence="1">Belongs to the MlaE permease family.</text>
</comment>
<proteinExistence type="inferred from homology"/>
<dbReference type="NCBIfam" id="TIGR00056">
    <property type="entry name" value="MlaE family lipid ABC transporter permease subunit"/>
    <property type="match status" value="1"/>
</dbReference>
<keyword evidence="1" id="KW-0472">Membrane</keyword>
<dbReference type="GO" id="GO:0043190">
    <property type="term" value="C:ATP-binding cassette (ABC) transporter complex"/>
    <property type="evidence" value="ECO:0007669"/>
    <property type="project" value="InterPro"/>
</dbReference>
<dbReference type="InterPro" id="IPR030802">
    <property type="entry name" value="Permease_MalE"/>
</dbReference>
<organism evidence="2 3">
    <name type="scientific">Campylobacter vulpis</name>
    <dbReference type="NCBI Taxonomy" id="1655500"/>
    <lineage>
        <taxon>Bacteria</taxon>
        <taxon>Pseudomonadati</taxon>
        <taxon>Campylobacterota</taxon>
        <taxon>Epsilonproteobacteria</taxon>
        <taxon>Campylobacterales</taxon>
        <taxon>Campylobacteraceae</taxon>
        <taxon>Campylobacter</taxon>
    </lineage>
</organism>
<feature type="transmembrane region" description="Helical" evidence="1">
    <location>
        <begin position="271"/>
        <end position="293"/>
    </location>
</feature>
<dbReference type="AlphaFoldDB" id="A0A2G4R3X6"/>
<dbReference type="EMBL" id="LDWY01000036">
    <property type="protein sequence ID" value="PHY91217.1"/>
    <property type="molecule type" value="Genomic_DNA"/>
</dbReference>
<dbReference type="PANTHER" id="PTHR30188:SF3">
    <property type="entry name" value="ABC TRANSPORTER PERMEASE"/>
    <property type="match status" value="1"/>
</dbReference>
<feature type="transmembrane region" description="Helical" evidence="1">
    <location>
        <begin position="246"/>
        <end position="265"/>
    </location>
</feature>
<dbReference type="Pfam" id="PF02405">
    <property type="entry name" value="MlaE"/>
    <property type="match status" value="1"/>
</dbReference>
<dbReference type="GeneID" id="77265990"/>
<protein>
    <submittedName>
        <fullName evidence="2">ABC transporter permease</fullName>
    </submittedName>
</protein>
<dbReference type="RefSeq" id="WP_099461270.1">
    <property type="nucleotide sequence ID" value="NZ_CP041617.1"/>
</dbReference>
<feature type="transmembrane region" description="Helical" evidence="1">
    <location>
        <begin position="348"/>
        <end position="366"/>
    </location>
</feature>
<dbReference type="OrthoDB" id="9805022at2"/>
<feature type="transmembrane region" description="Helical" evidence="1">
    <location>
        <begin position="162"/>
        <end position="186"/>
    </location>
</feature>
<evidence type="ECO:0000313" key="2">
    <source>
        <dbReference type="EMBL" id="PHY91217.1"/>
    </source>
</evidence>
<name>A0A2G4R3X6_9BACT</name>
<dbReference type="SUPFAM" id="SSF52091">
    <property type="entry name" value="SpoIIaa-like"/>
    <property type="match status" value="1"/>
</dbReference>
<dbReference type="GO" id="GO:0005548">
    <property type="term" value="F:phospholipid transporter activity"/>
    <property type="evidence" value="ECO:0007669"/>
    <property type="project" value="TreeGrafter"/>
</dbReference>
<sequence>MKTLFQIQNQTLFVLESWDKNSVADLKIADFMKHFQTQCILDFHHLQFIDMAGVRFFLALEYELQKKGIVSQRVHLDEKFDALFELCGKNYQRIVKREKKPFNIAKLFVDLGALSLDLLGILKRFICFVGEFFATFFKCFKKPQTFRFIAFLYHIENSALKALPIVILTALLVGVVLAYQAAFQLAQFGANIFIVDLVGISATRELAPLIAAIVIAGRSASSYTAQIGVMKITDEIAAMNTMGFSTFHFIIIPRVLALVVAMPLIVAVSDFVSIFGGMIVAHLNLDINFIEFLRRFKEAVELKHIIIGLVKAPIFGFLIGLIACFRGLEVKHTTQSIGIYTTKSVVNAIFWVIAFDALFSVILTQMGV</sequence>
<keyword evidence="1" id="KW-1133">Transmembrane helix</keyword>
<reference evidence="3" key="1">
    <citation type="submission" date="2015-06" db="EMBL/GenBank/DDBJ databases">
        <authorList>
            <person name="Parisi A."/>
            <person name="Chiara M."/>
            <person name="Florio D."/>
            <person name="Miccolupo A."/>
            <person name="Manzari C."/>
            <person name="Mion D."/>
            <person name="Caruso M."/>
            <person name="D'erchia A.M."/>
            <person name="Zanoni R."/>
        </authorList>
    </citation>
    <scope>NUCLEOTIDE SEQUENCE [LARGE SCALE GENOMIC DNA]</scope>
    <source>
        <strain evidence="3">73/13</strain>
    </source>
</reference>
<comment type="caution">
    <text evidence="2">The sequence shown here is derived from an EMBL/GenBank/DDBJ whole genome shotgun (WGS) entry which is preliminary data.</text>
</comment>
<dbReference type="Proteomes" id="UP000237472">
    <property type="component" value="Unassembled WGS sequence"/>
</dbReference>
<evidence type="ECO:0000256" key="1">
    <source>
        <dbReference type="RuleBase" id="RU362044"/>
    </source>
</evidence>
<gene>
    <name evidence="2" type="ORF">AA994_02965</name>
</gene>
<accession>A0A2G4R3X6</accession>
<feature type="transmembrane region" description="Helical" evidence="1">
    <location>
        <begin position="305"/>
        <end position="328"/>
    </location>
</feature>
<keyword evidence="1" id="KW-0812">Transmembrane</keyword>